<feature type="domain" description="Vps72/YL1 C-terminal" evidence="2">
    <location>
        <begin position="179"/>
        <end position="208"/>
    </location>
</feature>
<dbReference type="InterPro" id="IPR013272">
    <property type="entry name" value="Vps72/YL1_C"/>
</dbReference>
<feature type="compositionally biased region" description="Acidic residues" evidence="1">
    <location>
        <begin position="84"/>
        <end position="99"/>
    </location>
</feature>
<protein>
    <submittedName>
        <fullName evidence="3">YL1 family nuclear protein</fullName>
    </submittedName>
</protein>
<reference evidence="3" key="2">
    <citation type="submission" date="2021-04" db="EMBL/GenBank/DDBJ databases">
        <authorList>
            <person name="Podell S."/>
        </authorList>
    </citation>
    <scope>NUCLEOTIDE SEQUENCE</scope>
    <source>
        <strain evidence="3">Hildebrandi</strain>
    </source>
</reference>
<name>A0A9K3M8D9_9STRA</name>
<evidence type="ECO:0000259" key="2">
    <source>
        <dbReference type="SMART" id="SM00993"/>
    </source>
</evidence>
<organism evidence="3 4">
    <name type="scientific">Nitzschia inconspicua</name>
    <dbReference type="NCBI Taxonomy" id="303405"/>
    <lineage>
        <taxon>Eukaryota</taxon>
        <taxon>Sar</taxon>
        <taxon>Stramenopiles</taxon>
        <taxon>Ochrophyta</taxon>
        <taxon>Bacillariophyta</taxon>
        <taxon>Bacillariophyceae</taxon>
        <taxon>Bacillariophycidae</taxon>
        <taxon>Bacillariales</taxon>
        <taxon>Bacillariaceae</taxon>
        <taxon>Nitzschia</taxon>
    </lineage>
</organism>
<evidence type="ECO:0000313" key="4">
    <source>
        <dbReference type="Proteomes" id="UP000693970"/>
    </source>
</evidence>
<dbReference type="SMART" id="SM00993">
    <property type="entry name" value="YL1_C"/>
    <property type="match status" value="1"/>
</dbReference>
<sequence>MSTSAQRKAWNEAMRTAAGTAALPPALQPTKQKRRSDRNNNSKASRREKARKSINHGDPESREFLWAAWMDALEDVPASSGVGEGDDDDSYDELEELNEDGNSGKNKRGVKKRRKMPSKTASAAGVIPKRLKARSLASVLLEEVNRDDGVAYAWLDNEARVPKNQQQHQSNCIMPPPRKYCPVTGMEGIYTEPKTQIPYANLQALEQIRERPPPWMILGGSIAYQDAVKSIRGEEDS</sequence>
<keyword evidence="4" id="KW-1185">Reference proteome</keyword>
<evidence type="ECO:0000313" key="3">
    <source>
        <dbReference type="EMBL" id="KAG7374011.1"/>
    </source>
</evidence>
<comment type="caution">
    <text evidence="3">The sequence shown here is derived from an EMBL/GenBank/DDBJ whole genome shotgun (WGS) entry which is preliminary data.</text>
</comment>
<dbReference type="AlphaFoldDB" id="A0A9K3M8D9"/>
<dbReference type="EMBL" id="JAGRRH010000001">
    <property type="protein sequence ID" value="KAG7374011.1"/>
    <property type="molecule type" value="Genomic_DNA"/>
</dbReference>
<feature type="compositionally biased region" description="Basic residues" evidence="1">
    <location>
        <begin position="44"/>
        <end position="54"/>
    </location>
</feature>
<feature type="compositionally biased region" description="Low complexity" evidence="1">
    <location>
        <begin position="16"/>
        <end position="30"/>
    </location>
</feature>
<accession>A0A9K3M8D9</accession>
<dbReference type="Proteomes" id="UP000693970">
    <property type="component" value="Unassembled WGS sequence"/>
</dbReference>
<dbReference type="Pfam" id="PF08265">
    <property type="entry name" value="YL1_C"/>
    <property type="match status" value="1"/>
</dbReference>
<evidence type="ECO:0000256" key="1">
    <source>
        <dbReference type="SAM" id="MobiDB-lite"/>
    </source>
</evidence>
<gene>
    <name evidence="3" type="ORF">IV203_013106</name>
</gene>
<proteinExistence type="predicted"/>
<dbReference type="OrthoDB" id="45492at2759"/>
<feature type="region of interest" description="Disordered" evidence="1">
    <location>
        <begin position="1"/>
        <end position="61"/>
    </location>
</feature>
<feature type="region of interest" description="Disordered" evidence="1">
    <location>
        <begin position="77"/>
        <end position="125"/>
    </location>
</feature>
<reference evidence="3" key="1">
    <citation type="journal article" date="2021" name="Sci. Rep.">
        <title>Diploid genomic architecture of Nitzschia inconspicua, an elite biomass production diatom.</title>
        <authorList>
            <person name="Oliver A."/>
            <person name="Podell S."/>
            <person name="Pinowska A."/>
            <person name="Traller J.C."/>
            <person name="Smith S.R."/>
            <person name="McClure R."/>
            <person name="Beliaev A."/>
            <person name="Bohutskyi P."/>
            <person name="Hill E.A."/>
            <person name="Rabines A."/>
            <person name="Zheng H."/>
            <person name="Allen L.Z."/>
            <person name="Kuo A."/>
            <person name="Grigoriev I.V."/>
            <person name="Allen A.E."/>
            <person name="Hazlebeck D."/>
            <person name="Allen E.E."/>
        </authorList>
    </citation>
    <scope>NUCLEOTIDE SEQUENCE</scope>
    <source>
        <strain evidence="3">Hildebrandi</strain>
    </source>
</reference>
<feature type="compositionally biased region" description="Basic residues" evidence="1">
    <location>
        <begin position="105"/>
        <end position="117"/>
    </location>
</feature>